<dbReference type="InterPro" id="IPR014352">
    <property type="entry name" value="FERM/acyl-CoA-bd_prot_sf"/>
</dbReference>
<dbReference type="InterPro" id="IPR019748">
    <property type="entry name" value="FERM_central"/>
</dbReference>
<dbReference type="Pfam" id="PF09380">
    <property type="entry name" value="FERM_C"/>
    <property type="match status" value="1"/>
</dbReference>
<evidence type="ECO:0000313" key="4">
    <source>
        <dbReference type="Proteomes" id="UP000699462"/>
    </source>
</evidence>
<reference evidence="3 4" key="1">
    <citation type="submission" date="2019-07" db="EMBL/GenBank/DDBJ databases">
        <title>Annotation for the trematode Paragonimus westermani.</title>
        <authorList>
            <person name="Choi Y.-J."/>
        </authorList>
    </citation>
    <scope>NUCLEOTIDE SEQUENCE [LARGE SCALE GENOMIC DNA]</scope>
    <source>
        <strain evidence="3">180907_Pwestermani</strain>
    </source>
</reference>
<dbReference type="AlphaFoldDB" id="A0A8T0DAF0"/>
<dbReference type="PANTHER" id="PTHR23280:SF32">
    <property type="entry name" value="FI22325P1"/>
    <property type="match status" value="1"/>
</dbReference>
<dbReference type="Pfam" id="PF09379">
    <property type="entry name" value="FERM_N"/>
    <property type="match status" value="1"/>
</dbReference>
<dbReference type="CDD" id="cd01765">
    <property type="entry name" value="FERM_F0_F1"/>
    <property type="match status" value="1"/>
</dbReference>
<dbReference type="SUPFAM" id="SSF54236">
    <property type="entry name" value="Ubiquitin-like"/>
    <property type="match status" value="1"/>
</dbReference>
<feature type="region of interest" description="Disordered" evidence="1">
    <location>
        <begin position="599"/>
        <end position="630"/>
    </location>
</feature>
<dbReference type="PANTHER" id="PTHR23280">
    <property type="entry name" value="4.1 G PROTEIN"/>
    <property type="match status" value="1"/>
</dbReference>
<feature type="compositionally biased region" description="Basic and acidic residues" evidence="1">
    <location>
        <begin position="546"/>
        <end position="564"/>
    </location>
</feature>
<dbReference type="PROSITE" id="PS50057">
    <property type="entry name" value="FERM_3"/>
    <property type="match status" value="1"/>
</dbReference>
<organism evidence="3 4">
    <name type="scientific">Paragonimus westermani</name>
    <dbReference type="NCBI Taxonomy" id="34504"/>
    <lineage>
        <taxon>Eukaryota</taxon>
        <taxon>Metazoa</taxon>
        <taxon>Spiralia</taxon>
        <taxon>Lophotrochozoa</taxon>
        <taxon>Platyhelminthes</taxon>
        <taxon>Trematoda</taxon>
        <taxon>Digenea</taxon>
        <taxon>Plagiorchiida</taxon>
        <taxon>Troglotremata</taxon>
        <taxon>Troglotrematidae</taxon>
        <taxon>Paragonimus</taxon>
    </lineage>
</organism>
<dbReference type="SMART" id="SM00295">
    <property type="entry name" value="B41"/>
    <property type="match status" value="1"/>
</dbReference>
<dbReference type="InterPro" id="IPR029071">
    <property type="entry name" value="Ubiquitin-like_domsf"/>
</dbReference>
<name>A0A8T0DAF0_9TREM</name>
<dbReference type="Gene3D" id="1.20.80.10">
    <property type="match status" value="1"/>
</dbReference>
<keyword evidence="4" id="KW-1185">Reference proteome</keyword>
<dbReference type="SUPFAM" id="SSF47031">
    <property type="entry name" value="Second domain of FERM"/>
    <property type="match status" value="1"/>
</dbReference>
<accession>A0A8T0DAF0</accession>
<dbReference type="OrthoDB" id="6266673at2759"/>
<proteinExistence type="predicted"/>
<comment type="caution">
    <text evidence="3">The sequence shown here is derived from an EMBL/GenBank/DDBJ whole genome shotgun (WGS) entry which is preliminary data.</text>
</comment>
<dbReference type="Gene3D" id="3.10.20.90">
    <property type="entry name" value="Phosphatidylinositol 3-kinase Catalytic Subunit, Chain A, domain 1"/>
    <property type="match status" value="1"/>
</dbReference>
<dbReference type="InterPro" id="IPR018979">
    <property type="entry name" value="FERM_N"/>
</dbReference>
<dbReference type="GO" id="GO:0005856">
    <property type="term" value="C:cytoskeleton"/>
    <property type="evidence" value="ECO:0007669"/>
    <property type="project" value="TreeGrafter"/>
</dbReference>
<dbReference type="InterPro" id="IPR035963">
    <property type="entry name" value="FERM_2"/>
</dbReference>
<dbReference type="InterPro" id="IPR019749">
    <property type="entry name" value="Band_41_domain"/>
</dbReference>
<evidence type="ECO:0000256" key="1">
    <source>
        <dbReference type="SAM" id="MobiDB-lite"/>
    </source>
</evidence>
<dbReference type="InterPro" id="IPR000299">
    <property type="entry name" value="FERM_domain"/>
</dbReference>
<dbReference type="EMBL" id="JTDF01007812">
    <property type="protein sequence ID" value="KAF8564819.1"/>
    <property type="molecule type" value="Genomic_DNA"/>
</dbReference>
<dbReference type="Pfam" id="PF00373">
    <property type="entry name" value="FERM_M"/>
    <property type="match status" value="1"/>
</dbReference>
<evidence type="ECO:0000313" key="3">
    <source>
        <dbReference type="EMBL" id="KAF8564819.1"/>
    </source>
</evidence>
<feature type="domain" description="FERM" evidence="2">
    <location>
        <begin position="17"/>
        <end position="350"/>
    </location>
</feature>
<evidence type="ECO:0000259" key="2">
    <source>
        <dbReference type="PROSITE" id="PS50057"/>
    </source>
</evidence>
<dbReference type="CDD" id="cd14473">
    <property type="entry name" value="FERM_B-lobe"/>
    <property type="match status" value="1"/>
</dbReference>
<dbReference type="SUPFAM" id="SSF50729">
    <property type="entry name" value="PH domain-like"/>
    <property type="match status" value="1"/>
</dbReference>
<dbReference type="Proteomes" id="UP000699462">
    <property type="component" value="Unassembled WGS sequence"/>
</dbReference>
<dbReference type="Gene3D" id="2.30.29.30">
    <property type="entry name" value="Pleckstrin-homology domain (PH domain)/Phosphotyrosine-binding domain (PTB)"/>
    <property type="match status" value="1"/>
</dbReference>
<gene>
    <name evidence="3" type="ORF">P879_02063</name>
</gene>
<sequence length="701" mass="79051">MSTRHKLQKHTRSEDFFIVVVRFLEDDSSEAIEVPEDATGKWLFEEVCRRQDVMEEREYFGLRYLEHEMRSPPTKQWVDLTRGLFVQLKNTTPRVVSFRIKHYPAVPMVDLKLPKTFYLLYRQLRRDLVSGRLVSASEEMVRLAALVVQVELGDHSVQDLPQISTKTDAERTYLADFQVLHNQTKRMEALILEEHKKLEGLLPSEAATEMIQLASSLETYGVDPIRVKTKAYGSRPIHLGLTHRGVAEFVSNRCQKLYLWSNISWMTCDGRHFILAVGKQTSGRKKQPHLHDLFRLPPQLVFLRFTQLIFPFGSVSQLVETIHFKCETKAVARALWEWASDRQLFLTLEKSSSAKLIKSKPGLFSRTLTFKFSGRCRREILGRPSVAATLPADLSVCPSDVIENFQSDHVKASSAAHSISMVALTNDALAPEFTMQPIGEQDSVEGGEEWNNVNTANHSQEPLAANSGSFCRSHVSAFNCALSEPSAPRQPMFSSEGESKEHVECQVRQLGDVVRLPANVHQEQLVGFFKELPRRRYAPEAQLKQRKLERAQRRHRSGELRNPDIFDSDIEEGDDLSADAAIAELHAVAEAGRVWATGAPDRMPQVNSDSIGAPGSTAKPQDSSLELVPSENDGSTMSGWRILAISAGFLTGASVIGMALLLETDVHSPLTAAIREHPWVLDFDARYYRPVRVALSNFWRR</sequence>
<dbReference type="InterPro" id="IPR018980">
    <property type="entry name" value="FERM_PH-like_C"/>
</dbReference>
<feature type="region of interest" description="Disordered" evidence="1">
    <location>
        <begin position="543"/>
        <end position="567"/>
    </location>
</feature>
<dbReference type="InterPro" id="IPR011993">
    <property type="entry name" value="PH-like_dom_sf"/>
</dbReference>
<protein>
    <recommendedName>
        <fullName evidence="2">FERM domain-containing protein</fullName>
    </recommendedName>
</protein>
<dbReference type="PRINTS" id="PR00935">
    <property type="entry name" value="BAND41"/>
</dbReference>
<dbReference type="GO" id="GO:0031032">
    <property type="term" value="P:actomyosin structure organization"/>
    <property type="evidence" value="ECO:0007669"/>
    <property type="project" value="TreeGrafter"/>
</dbReference>